<dbReference type="Proteomes" id="UP000034316">
    <property type="component" value="Unassembled WGS sequence"/>
</dbReference>
<evidence type="ECO:0000313" key="3">
    <source>
        <dbReference type="Proteomes" id="UP000034316"/>
    </source>
</evidence>
<evidence type="ECO:0000313" key="2">
    <source>
        <dbReference type="EMBL" id="KKP89117.1"/>
    </source>
</evidence>
<evidence type="ECO:0000256" key="1">
    <source>
        <dbReference type="SAM" id="Phobius"/>
    </source>
</evidence>
<comment type="caution">
    <text evidence="2">The sequence shown here is derived from an EMBL/GenBank/DDBJ whole genome shotgun (WGS) entry which is preliminary data.</text>
</comment>
<keyword evidence="1" id="KW-0812">Transmembrane</keyword>
<organism evidence="2 3">
    <name type="scientific">Berkelbacteria bacterium GW2011_GWA2_35_9</name>
    <dbReference type="NCBI Taxonomy" id="1618333"/>
    <lineage>
        <taxon>Bacteria</taxon>
        <taxon>Candidatus Berkelbacteria</taxon>
    </lineage>
</organism>
<protein>
    <submittedName>
        <fullName evidence="2">Uncharacterized protein</fullName>
    </submittedName>
</protein>
<keyword evidence="1" id="KW-1133">Transmembrane helix</keyword>
<keyword evidence="1" id="KW-0472">Membrane</keyword>
<gene>
    <name evidence="2" type="ORF">UR93_C0002G0019</name>
</gene>
<dbReference type="EMBL" id="LBRB01000002">
    <property type="protein sequence ID" value="KKP89117.1"/>
    <property type="molecule type" value="Genomic_DNA"/>
</dbReference>
<feature type="transmembrane region" description="Helical" evidence="1">
    <location>
        <begin position="53"/>
        <end position="73"/>
    </location>
</feature>
<reference evidence="2 3" key="1">
    <citation type="journal article" date="2015" name="Nature">
        <title>rRNA introns, odd ribosomes, and small enigmatic genomes across a large radiation of phyla.</title>
        <authorList>
            <person name="Brown C.T."/>
            <person name="Hug L.A."/>
            <person name="Thomas B.C."/>
            <person name="Sharon I."/>
            <person name="Castelle C.J."/>
            <person name="Singh A."/>
            <person name="Wilkins M.J."/>
            <person name="Williams K.H."/>
            <person name="Banfield J.F."/>
        </authorList>
    </citation>
    <scope>NUCLEOTIDE SEQUENCE [LARGE SCALE GENOMIC DNA]</scope>
</reference>
<proteinExistence type="predicted"/>
<dbReference type="STRING" id="1618333.UR93_C0002G0019"/>
<accession>A0A0G0GBQ1</accession>
<name>A0A0G0GBQ1_9BACT</name>
<sequence>MAKINKKIKNQLLQSIKNNKLIDDNSNLKISDQDSSDITGKDDSFFPINQKDLLKVFINTILILAILAGFYYLQNRTNYSTEYTEKIRTYLHF</sequence>
<dbReference type="AlphaFoldDB" id="A0A0G0GBQ1"/>